<dbReference type="InterPro" id="IPR020809">
    <property type="entry name" value="Enolase_CS"/>
</dbReference>
<dbReference type="Gene3D" id="3.20.20.120">
    <property type="entry name" value="Enolase-like C-terminal domain"/>
    <property type="match status" value="1"/>
</dbReference>
<dbReference type="PRINTS" id="PR00148">
    <property type="entry name" value="ENOLASE"/>
</dbReference>
<evidence type="ECO:0000256" key="1">
    <source>
        <dbReference type="ARBA" id="ARBA00001946"/>
    </source>
</evidence>
<dbReference type="Pfam" id="PF00113">
    <property type="entry name" value="Enolase_C"/>
    <property type="match status" value="1"/>
</dbReference>
<dbReference type="EC" id="4.2.1.11" evidence="4"/>
<dbReference type="SFLD" id="SFLDF00002">
    <property type="entry name" value="enolase"/>
    <property type="match status" value="1"/>
</dbReference>
<dbReference type="SMART" id="SM01193">
    <property type="entry name" value="Enolase_N"/>
    <property type="match status" value="1"/>
</dbReference>
<dbReference type="PIRSF" id="PIRSF001400">
    <property type="entry name" value="Enolase"/>
    <property type="match status" value="1"/>
</dbReference>
<comment type="similarity">
    <text evidence="3">Belongs to the enolase family.</text>
</comment>
<dbReference type="CDD" id="cd03313">
    <property type="entry name" value="enolase"/>
    <property type="match status" value="1"/>
</dbReference>
<dbReference type="SFLD" id="SFLDS00001">
    <property type="entry name" value="Enolase"/>
    <property type="match status" value="1"/>
</dbReference>
<dbReference type="SFLD" id="SFLDG00178">
    <property type="entry name" value="enolase"/>
    <property type="match status" value="1"/>
</dbReference>
<evidence type="ECO:0000259" key="9">
    <source>
        <dbReference type="SMART" id="SM01193"/>
    </source>
</evidence>
<feature type="non-terminal residue" evidence="10">
    <location>
        <position position="1"/>
    </location>
</feature>
<dbReference type="UniPathway" id="UPA00109">
    <property type="reaction ID" value="UER00187"/>
</dbReference>
<feature type="domain" description="Enolase C-terminal TIM barrel" evidence="8">
    <location>
        <begin position="138"/>
        <end position="424"/>
    </location>
</feature>
<evidence type="ECO:0000256" key="2">
    <source>
        <dbReference type="ARBA" id="ARBA00005031"/>
    </source>
</evidence>
<dbReference type="HAMAP" id="MF_00318">
    <property type="entry name" value="Enolase"/>
    <property type="match status" value="1"/>
</dbReference>
<name>A0A381P809_9ZZZZ</name>
<dbReference type="GO" id="GO:0006096">
    <property type="term" value="P:glycolytic process"/>
    <property type="evidence" value="ECO:0007669"/>
    <property type="project" value="UniProtKB-UniPathway"/>
</dbReference>
<dbReference type="InterPro" id="IPR036849">
    <property type="entry name" value="Enolase-like_C_sf"/>
</dbReference>
<dbReference type="InterPro" id="IPR000941">
    <property type="entry name" value="Enolase"/>
</dbReference>
<evidence type="ECO:0000256" key="7">
    <source>
        <dbReference type="ARBA" id="ARBA00023239"/>
    </source>
</evidence>
<proteinExistence type="inferred from homology"/>
<evidence type="ECO:0000256" key="4">
    <source>
        <dbReference type="ARBA" id="ARBA00012058"/>
    </source>
</evidence>
<dbReference type="Pfam" id="PF03952">
    <property type="entry name" value="Enolase_N"/>
    <property type="match status" value="1"/>
</dbReference>
<evidence type="ECO:0000256" key="3">
    <source>
        <dbReference type="ARBA" id="ARBA00009604"/>
    </source>
</evidence>
<dbReference type="PANTHER" id="PTHR11902:SF1">
    <property type="entry name" value="ENOLASE"/>
    <property type="match status" value="1"/>
</dbReference>
<comment type="cofactor">
    <cofactor evidence="1">
        <name>Mg(2+)</name>
        <dbReference type="ChEBI" id="CHEBI:18420"/>
    </cofactor>
</comment>
<sequence length="425" mass="45234">VLPIERVLARRVWDSRGHPTVEAEIQLHGGVLGRAIAPAGASTGSGEAVDLRDGGRRLGGLDVTNAVRNVTDIISPAIRGCDVFDQKGLDQLLVDLDGTDDRHRLGGNALIAVSMAALNAAAAAAGQPLWRYLLGDSQALIPLPEVQIFGGGSHAKKRVDVQDFMVVAPGASSFAEALDWTAEVYLAAGQRMEAAGRLRGVADEGGYWPVFKTNEEALEFLLWSIEDTGHSPGSDLAISLDIAASEFYEAGRYCLGLEGQEIDSDGLVELLVGWVDRFPIVSVEDPLAENDTIGMQRFTAAVGDRVQVVGDDYLVTRTDHVIQAARDGACNALLVKPNQVGTISESHQALEAAREAGFGTIISARSGETEDVTVAHLAVGWRAGQLKVGSFSRSERMAKWNEILRIEECLGDGTRFAGGSVLVAR</sequence>
<dbReference type="EMBL" id="UINC01000866">
    <property type="protein sequence ID" value="SUZ62389.1"/>
    <property type="molecule type" value="Genomic_DNA"/>
</dbReference>
<dbReference type="SMART" id="SM01192">
    <property type="entry name" value="Enolase_C"/>
    <property type="match status" value="1"/>
</dbReference>
<dbReference type="GO" id="GO:0004634">
    <property type="term" value="F:phosphopyruvate hydratase activity"/>
    <property type="evidence" value="ECO:0007669"/>
    <property type="project" value="UniProtKB-EC"/>
</dbReference>
<evidence type="ECO:0000256" key="6">
    <source>
        <dbReference type="ARBA" id="ARBA00023152"/>
    </source>
</evidence>
<keyword evidence="6" id="KW-0324">Glycolysis</keyword>
<reference evidence="10" key="1">
    <citation type="submission" date="2018-05" db="EMBL/GenBank/DDBJ databases">
        <authorList>
            <person name="Lanie J.A."/>
            <person name="Ng W.-L."/>
            <person name="Kazmierczak K.M."/>
            <person name="Andrzejewski T.M."/>
            <person name="Davidsen T.M."/>
            <person name="Wayne K.J."/>
            <person name="Tettelin H."/>
            <person name="Glass J.I."/>
            <person name="Rusch D."/>
            <person name="Podicherti R."/>
            <person name="Tsui H.-C.T."/>
            <person name="Winkler M.E."/>
        </authorList>
    </citation>
    <scope>NUCLEOTIDE SEQUENCE</scope>
</reference>
<dbReference type="AlphaFoldDB" id="A0A381P809"/>
<dbReference type="Gene3D" id="3.30.390.10">
    <property type="entry name" value="Enolase-like, N-terminal domain"/>
    <property type="match status" value="1"/>
</dbReference>
<dbReference type="InterPro" id="IPR029017">
    <property type="entry name" value="Enolase-like_N"/>
</dbReference>
<accession>A0A381P809</accession>
<evidence type="ECO:0000259" key="8">
    <source>
        <dbReference type="SMART" id="SM01192"/>
    </source>
</evidence>
<keyword evidence="5" id="KW-0460">Magnesium</keyword>
<evidence type="ECO:0000256" key="5">
    <source>
        <dbReference type="ARBA" id="ARBA00022842"/>
    </source>
</evidence>
<dbReference type="SUPFAM" id="SSF51604">
    <property type="entry name" value="Enolase C-terminal domain-like"/>
    <property type="match status" value="1"/>
</dbReference>
<comment type="pathway">
    <text evidence="2">Carbohydrate degradation; glycolysis; pyruvate from D-glyceraldehyde 3-phosphate: step 4/5.</text>
</comment>
<dbReference type="InterPro" id="IPR020811">
    <property type="entry name" value="Enolase_N"/>
</dbReference>
<dbReference type="GO" id="GO:0000015">
    <property type="term" value="C:phosphopyruvate hydratase complex"/>
    <property type="evidence" value="ECO:0007669"/>
    <property type="project" value="InterPro"/>
</dbReference>
<dbReference type="PROSITE" id="PS00164">
    <property type="entry name" value="ENOLASE"/>
    <property type="match status" value="1"/>
</dbReference>
<protein>
    <recommendedName>
        <fullName evidence="4">phosphopyruvate hydratase</fullName>
        <ecNumber evidence="4">4.2.1.11</ecNumber>
    </recommendedName>
</protein>
<keyword evidence="7" id="KW-0456">Lyase</keyword>
<dbReference type="InterPro" id="IPR020810">
    <property type="entry name" value="Enolase_C"/>
</dbReference>
<dbReference type="GO" id="GO:0000287">
    <property type="term" value="F:magnesium ion binding"/>
    <property type="evidence" value="ECO:0007669"/>
    <property type="project" value="InterPro"/>
</dbReference>
<gene>
    <name evidence="10" type="ORF">METZ01_LOCUS15243</name>
</gene>
<feature type="domain" description="Enolase N-terminal" evidence="9">
    <location>
        <begin position="4"/>
        <end position="133"/>
    </location>
</feature>
<dbReference type="PANTHER" id="PTHR11902">
    <property type="entry name" value="ENOLASE"/>
    <property type="match status" value="1"/>
</dbReference>
<dbReference type="NCBIfam" id="TIGR01060">
    <property type="entry name" value="eno"/>
    <property type="match status" value="1"/>
</dbReference>
<dbReference type="SUPFAM" id="SSF54826">
    <property type="entry name" value="Enolase N-terminal domain-like"/>
    <property type="match status" value="1"/>
</dbReference>
<organism evidence="10">
    <name type="scientific">marine metagenome</name>
    <dbReference type="NCBI Taxonomy" id="408172"/>
    <lineage>
        <taxon>unclassified sequences</taxon>
        <taxon>metagenomes</taxon>
        <taxon>ecological metagenomes</taxon>
    </lineage>
</organism>
<evidence type="ECO:0000313" key="10">
    <source>
        <dbReference type="EMBL" id="SUZ62389.1"/>
    </source>
</evidence>